<dbReference type="SUPFAM" id="SSF63825">
    <property type="entry name" value="YWTD domain"/>
    <property type="match status" value="1"/>
</dbReference>
<name>A0A9X0CVS1_9CNID</name>
<dbReference type="Pfam" id="PF14670">
    <property type="entry name" value="FXa_inhibition"/>
    <property type="match status" value="1"/>
</dbReference>
<dbReference type="InterPro" id="IPR050778">
    <property type="entry name" value="Cueball_EGF_LRP_Nidogen"/>
</dbReference>
<feature type="region of interest" description="Disordered" evidence="8">
    <location>
        <begin position="578"/>
        <end position="602"/>
    </location>
</feature>
<dbReference type="PANTHER" id="PTHR46513">
    <property type="entry name" value="VITELLOGENIN RECEPTOR-LIKE PROTEIN-RELATED-RELATED"/>
    <property type="match status" value="1"/>
</dbReference>
<keyword evidence="3" id="KW-0677">Repeat</keyword>
<dbReference type="SMART" id="SM00135">
    <property type="entry name" value="LY"/>
    <property type="match status" value="5"/>
</dbReference>
<feature type="region of interest" description="Disordered" evidence="8">
    <location>
        <begin position="693"/>
        <end position="754"/>
    </location>
</feature>
<dbReference type="AlphaFoldDB" id="A0A9X0CVS1"/>
<dbReference type="FunFam" id="2.120.10.30:FF:000241">
    <property type="entry name" value="Low-density lipoprotein receptor-related protein 6"/>
    <property type="match status" value="1"/>
</dbReference>
<dbReference type="EMBL" id="MU826379">
    <property type="protein sequence ID" value="KAJ7377400.1"/>
    <property type="molecule type" value="Genomic_DNA"/>
</dbReference>
<feature type="region of interest" description="Disordered" evidence="8">
    <location>
        <begin position="650"/>
        <end position="675"/>
    </location>
</feature>
<organism evidence="12 13">
    <name type="scientific">Desmophyllum pertusum</name>
    <dbReference type="NCBI Taxonomy" id="174260"/>
    <lineage>
        <taxon>Eukaryota</taxon>
        <taxon>Metazoa</taxon>
        <taxon>Cnidaria</taxon>
        <taxon>Anthozoa</taxon>
        <taxon>Hexacorallia</taxon>
        <taxon>Scleractinia</taxon>
        <taxon>Caryophylliina</taxon>
        <taxon>Caryophylliidae</taxon>
        <taxon>Desmophyllum</taxon>
    </lineage>
</organism>
<evidence type="ECO:0000256" key="6">
    <source>
        <dbReference type="PROSITE-ProRule" id="PRU00076"/>
    </source>
</evidence>
<dbReference type="Gene3D" id="2.120.10.30">
    <property type="entry name" value="TolB, C-terminal domain"/>
    <property type="match status" value="1"/>
</dbReference>
<feature type="signal peptide" evidence="10">
    <location>
        <begin position="1"/>
        <end position="24"/>
    </location>
</feature>
<evidence type="ECO:0000256" key="9">
    <source>
        <dbReference type="SAM" id="Phobius"/>
    </source>
</evidence>
<evidence type="ECO:0000256" key="5">
    <source>
        <dbReference type="ARBA" id="ARBA00023180"/>
    </source>
</evidence>
<feature type="domain" description="EGF-like" evidence="11">
    <location>
        <begin position="334"/>
        <end position="372"/>
    </location>
</feature>
<evidence type="ECO:0000259" key="11">
    <source>
        <dbReference type="PROSITE" id="PS50026"/>
    </source>
</evidence>
<dbReference type="Pfam" id="PF00058">
    <property type="entry name" value="Ldl_recept_b"/>
    <property type="match status" value="2"/>
</dbReference>
<keyword evidence="13" id="KW-1185">Reference proteome</keyword>
<keyword evidence="1 6" id="KW-0245">EGF-like domain</keyword>
<feature type="repeat" description="LDL-receptor class B" evidence="7">
    <location>
        <begin position="113"/>
        <end position="155"/>
    </location>
</feature>
<feature type="chain" id="PRO_5040791653" description="EGF-like domain-containing protein" evidence="10">
    <location>
        <begin position="25"/>
        <end position="754"/>
    </location>
</feature>
<keyword evidence="5" id="KW-0325">Glycoprotein</keyword>
<feature type="compositionally biased region" description="Polar residues" evidence="8">
    <location>
        <begin position="651"/>
        <end position="675"/>
    </location>
</feature>
<evidence type="ECO:0000313" key="12">
    <source>
        <dbReference type="EMBL" id="KAJ7377400.1"/>
    </source>
</evidence>
<reference evidence="12" key="1">
    <citation type="submission" date="2023-01" db="EMBL/GenBank/DDBJ databases">
        <title>Genome assembly of the deep-sea coral Lophelia pertusa.</title>
        <authorList>
            <person name="Herrera S."/>
            <person name="Cordes E."/>
        </authorList>
    </citation>
    <scope>NUCLEOTIDE SEQUENCE</scope>
    <source>
        <strain evidence="12">USNM1676648</strain>
        <tissue evidence="12">Polyp</tissue>
    </source>
</reference>
<evidence type="ECO:0000256" key="4">
    <source>
        <dbReference type="ARBA" id="ARBA00023157"/>
    </source>
</evidence>
<evidence type="ECO:0000256" key="7">
    <source>
        <dbReference type="PROSITE-ProRule" id="PRU00461"/>
    </source>
</evidence>
<proteinExistence type="predicted"/>
<evidence type="ECO:0000313" key="13">
    <source>
        <dbReference type="Proteomes" id="UP001163046"/>
    </source>
</evidence>
<dbReference type="PANTHER" id="PTHR46513:SF13">
    <property type="entry name" value="EGF-LIKE DOMAIN-CONTAINING PROTEIN"/>
    <property type="match status" value="1"/>
</dbReference>
<dbReference type="InterPro" id="IPR000033">
    <property type="entry name" value="LDLR_classB_rpt"/>
</dbReference>
<gene>
    <name evidence="12" type="ORF">OS493_029298</name>
</gene>
<protein>
    <recommendedName>
        <fullName evidence="11">EGF-like domain-containing protein</fullName>
    </recommendedName>
</protein>
<evidence type="ECO:0000256" key="1">
    <source>
        <dbReference type="ARBA" id="ARBA00022536"/>
    </source>
</evidence>
<evidence type="ECO:0000256" key="10">
    <source>
        <dbReference type="SAM" id="SignalP"/>
    </source>
</evidence>
<keyword evidence="9" id="KW-0812">Transmembrane</keyword>
<dbReference type="Proteomes" id="UP001163046">
    <property type="component" value="Unassembled WGS sequence"/>
</dbReference>
<dbReference type="InterPro" id="IPR000742">
    <property type="entry name" value="EGF"/>
</dbReference>
<keyword evidence="9" id="KW-0472">Membrane</keyword>
<feature type="repeat" description="LDL-receptor class B" evidence="7">
    <location>
        <begin position="156"/>
        <end position="199"/>
    </location>
</feature>
<feature type="repeat" description="LDL-receptor class B" evidence="7">
    <location>
        <begin position="70"/>
        <end position="112"/>
    </location>
</feature>
<feature type="disulfide bond" evidence="6">
    <location>
        <begin position="343"/>
        <end position="360"/>
    </location>
</feature>
<sequence length="754" mass="83848">MTEGITKFFLILQLWLSLNIIIRACQPPCLYFSTRATINAIELSSGNNTPTVVVPNAGLAIAVTVDAKDKLLYWSDKLTKTIRRIHLQSGRIENIITTELGDCEGIAIEWVNKYIYWTDKTNNRIEMSRDDGSDRKVLFDTDVQKPRGITVDLVHGYIFWTDWGSNPKIERATLAGQERTTIVAKSLQHPNDIIVDYTDNKIYWLDAGLDVVGKADLDGRNIKQSAVISNSKLFAIALYNNMIYLTDWTTKSIKWMDKEGFKDHGKFYKSSSSVIDIMGITVLDRSRQPPVNTSCSHGNGGCSHFCFIVPDGYQCGCPNGTALREDGYTCQKANFTNCRNQPCLNGGTCYFNFAKFRDDCICNKYYVESDCWLYLGAGAIRITLEMKVEEWEEEKFKQAIVEGIRDYCKEDTCSYGPRNRTIAKQLCDSFLNVSTFNASQVKIIGEPTKNLRNHTKVYFAVILRSSPKPIVVLNTTLEYIIQESGSSISKHLGGYKIVFVNNLHPSSDIGCNEVKEGRKEGKKSANESGALYIIIGAVGGTPFLVLVVYSIRRKRNMNAGNQRDLNNGNDEVIENALLPRNRVDQQPAGGYEDTSAPGRSNSNILLYKNNLNQSMQSVSSQKMMENCDILDNRQGENCEVTVNESLREVDSQQSAGANENMNAPQEVDSQQSSGANTNISASQALLIQSALPRSATPHNADQADVLSDHDKQMHMPSDGLEPGREGEEHDEIDDGVGTCATPIQCTEGLGKEFA</sequence>
<evidence type="ECO:0000256" key="3">
    <source>
        <dbReference type="ARBA" id="ARBA00022737"/>
    </source>
</evidence>
<feature type="disulfide bond" evidence="6">
    <location>
        <begin position="362"/>
        <end position="371"/>
    </location>
</feature>
<keyword evidence="9" id="KW-1133">Transmembrane helix</keyword>
<comment type="caution">
    <text evidence="12">The sequence shown here is derived from an EMBL/GenBank/DDBJ whole genome shotgun (WGS) entry which is preliminary data.</text>
</comment>
<evidence type="ECO:0000256" key="2">
    <source>
        <dbReference type="ARBA" id="ARBA00022729"/>
    </source>
</evidence>
<keyword evidence="4 6" id="KW-1015">Disulfide bond</keyword>
<evidence type="ECO:0000256" key="8">
    <source>
        <dbReference type="SAM" id="MobiDB-lite"/>
    </source>
</evidence>
<dbReference type="OrthoDB" id="10066840at2759"/>
<keyword evidence="2 10" id="KW-0732">Signal</keyword>
<feature type="transmembrane region" description="Helical" evidence="9">
    <location>
        <begin position="529"/>
        <end position="549"/>
    </location>
</feature>
<dbReference type="PROSITE" id="PS51120">
    <property type="entry name" value="LDLRB"/>
    <property type="match status" value="3"/>
</dbReference>
<dbReference type="SUPFAM" id="SSF57196">
    <property type="entry name" value="EGF/Laminin"/>
    <property type="match status" value="1"/>
</dbReference>
<accession>A0A9X0CVS1</accession>
<dbReference type="InterPro" id="IPR011042">
    <property type="entry name" value="6-blade_b-propeller_TolB-like"/>
</dbReference>
<dbReference type="PROSITE" id="PS50026">
    <property type="entry name" value="EGF_3"/>
    <property type="match status" value="1"/>
</dbReference>
<comment type="caution">
    <text evidence="6">Lacks conserved residue(s) required for the propagation of feature annotation.</text>
</comment>
<dbReference type="SMART" id="SM00181">
    <property type="entry name" value="EGF"/>
    <property type="match status" value="2"/>
</dbReference>